<dbReference type="Proteomes" id="UP000821865">
    <property type="component" value="Chromosome 1"/>
</dbReference>
<evidence type="ECO:0000313" key="1">
    <source>
        <dbReference type="EMBL" id="KAH7979293.1"/>
    </source>
</evidence>
<keyword evidence="2" id="KW-1185">Reference proteome</keyword>
<reference evidence="1" key="1">
    <citation type="submission" date="2020-05" db="EMBL/GenBank/DDBJ databases">
        <title>Large-scale comparative analyses of tick genomes elucidate their genetic diversity and vector capacities.</title>
        <authorList>
            <person name="Jia N."/>
            <person name="Wang J."/>
            <person name="Shi W."/>
            <person name="Du L."/>
            <person name="Sun Y."/>
            <person name="Zhan W."/>
            <person name="Jiang J."/>
            <person name="Wang Q."/>
            <person name="Zhang B."/>
            <person name="Ji P."/>
            <person name="Sakyi L.B."/>
            <person name="Cui X."/>
            <person name="Yuan T."/>
            <person name="Jiang B."/>
            <person name="Yang W."/>
            <person name="Lam T.T.-Y."/>
            <person name="Chang Q."/>
            <person name="Ding S."/>
            <person name="Wang X."/>
            <person name="Zhu J."/>
            <person name="Ruan X."/>
            <person name="Zhao L."/>
            <person name="Wei J."/>
            <person name="Que T."/>
            <person name="Du C."/>
            <person name="Cheng J."/>
            <person name="Dai P."/>
            <person name="Han X."/>
            <person name="Huang E."/>
            <person name="Gao Y."/>
            <person name="Liu J."/>
            <person name="Shao H."/>
            <person name="Ye R."/>
            <person name="Li L."/>
            <person name="Wei W."/>
            <person name="Wang X."/>
            <person name="Wang C."/>
            <person name="Yang T."/>
            <person name="Huo Q."/>
            <person name="Li W."/>
            <person name="Guo W."/>
            <person name="Chen H."/>
            <person name="Zhou L."/>
            <person name="Ni X."/>
            <person name="Tian J."/>
            <person name="Zhou Y."/>
            <person name="Sheng Y."/>
            <person name="Liu T."/>
            <person name="Pan Y."/>
            <person name="Xia L."/>
            <person name="Li J."/>
            <person name="Zhao F."/>
            <person name="Cao W."/>
        </authorList>
    </citation>
    <scope>NUCLEOTIDE SEQUENCE</scope>
    <source>
        <strain evidence="1">Dsil-2018</strain>
    </source>
</reference>
<organism evidence="1 2">
    <name type="scientific">Dermacentor silvarum</name>
    <name type="common">Tick</name>
    <dbReference type="NCBI Taxonomy" id="543639"/>
    <lineage>
        <taxon>Eukaryota</taxon>
        <taxon>Metazoa</taxon>
        <taxon>Ecdysozoa</taxon>
        <taxon>Arthropoda</taxon>
        <taxon>Chelicerata</taxon>
        <taxon>Arachnida</taxon>
        <taxon>Acari</taxon>
        <taxon>Parasitiformes</taxon>
        <taxon>Ixodida</taxon>
        <taxon>Ixodoidea</taxon>
        <taxon>Ixodidae</taxon>
        <taxon>Rhipicephalinae</taxon>
        <taxon>Dermacentor</taxon>
    </lineage>
</organism>
<sequence length="103" mass="11693">MNKMKVLYLLSYRIAKQLKPHTICEDLIMPCIQDVVKTLIGEEHIKKVKQVPISNDTVSRRIREMASDVEAQVVETIQQSAVDESCDVAGYPQLVTFARYLAV</sequence>
<name>A0ACB8DY61_DERSI</name>
<protein>
    <submittedName>
        <fullName evidence="1">Uncharacterized protein</fullName>
    </submittedName>
</protein>
<comment type="caution">
    <text evidence="1">The sequence shown here is derived from an EMBL/GenBank/DDBJ whole genome shotgun (WGS) entry which is preliminary data.</text>
</comment>
<gene>
    <name evidence="1" type="ORF">HPB49_008971</name>
</gene>
<evidence type="ECO:0000313" key="2">
    <source>
        <dbReference type="Proteomes" id="UP000821865"/>
    </source>
</evidence>
<accession>A0ACB8DY61</accession>
<dbReference type="EMBL" id="CM023470">
    <property type="protein sequence ID" value="KAH7979293.1"/>
    <property type="molecule type" value="Genomic_DNA"/>
</dbReference>
<proteinExistence type="predicted"/>